<name>A0AAE1J0B6_9FABA</name>
<dbReference type="Pfam" id="PF07816">
    <property type="entry name" value="DUF1645"/>
    <property type="match status" value="1"/>
</dbReference>
<dbReference type="InterPro" id="IPR012442">
    <property type="entry name" value="DUF1645_plant"/>
</dbReference>
<organism evidence="1 2">
    <name type="scientific">Acacia crassicarpa</name>
    <name type="common">northern wattle</name>
    <dbReference type="NCBI Taxonomy" id="499986"/>
    <lineage>
        <taxon>Eukaryota</taxon>
        <taxon>Viridiplantae</taxon>
        <taxon>Streptophyta</taxon>
        <taxon>Embryophyta</taxon>
        <taxon>Tracheophyta</taxon>
        <taxon>Spermatophyta</taxon>
        <taxon>Magnoliopsida</taxon>
        <taxon>eudicotyledons</taxon>
        <taxon>Gunneridae</taxon>
        <taxon>Pentapetalae</taxon>
        <taxon>rosids</taxon>
        <taxon>fabids</taxon>
        <taxon>Fabales</taxon>
        <taxon>Fabaceae</taxon>
        <taxon>Caesalpinioideae</taxon>
        <taxon>mimosoid clade</taxon>
        <taxon>Acacieae</taxon>
        <taxon>Acacia</taxon>
    </lineage>
</organism>
<dbReference type="Proteomes" id="UP001293593">
    <property type="component" value="Unassembled WGS sequence"/>
</dbReference>
<protein>
    <submittedName>
        <fullName evidence="1">Uncharacterized protein</fullName>
    </submittedName>
</protein>
<reference evidence="1" key="1">
    <citation type="submission" date="2023-10" db="EMBL/GenBank/DDBJ databases">
        <title>Chromosome-level genome of the transformable northern wattle, Acacia crassicarpa.</title>
        <authorList>
            <person name="Massaro I."/>
            <person name="Sinha N.R."/>
            <person name="Poethig S."/>
            <person name="Leichty A.R."/>
        </authorList>
    </citation>
    <scope>NUCLEOTIDE SEQUENCE</scope>
    <source>
        <strain evidence="1">Acra3RX</strain>
        <tissue evidence="1">Leaf</tissue>
    </source>
</reference>
<evidence type="ECO:0000313" key="1">
    <source>
        <dbReference type="EMBL" id="KAK4260296.1"/>
    </source>
</evidence>
<dbReference type="EMBL" id="JAWXYG010000010">
    <property type="protein sequence ID" value="KAK4260296.1"/>
    <property type="molecule type" value="Genomic_DNA"/>
</dbReference>
<proteinExistence type="predicted"/>
<evidence type="ECO:0000313" key="2">
    <source>
        <dbReference type="Proteomes" id="UP001293593"/>
    </source>
</evidence>
<accession>A0AAE1J0B6</accession>
<sequence>MYPIFNYPQFAPSNEVVVVTNTFVSSISMPNEMVLTPCHCRPLLKKLIFEERETLSCSSFTSDADESDVVGRVVASQTYWVWSPKSASVGRRSKKNTLTGSSSSKRWRLRDLILRSGSQGNGRKDVTVFVSKRSNKVAQEVSKMISGADGSTRRV</sequence>
<dbReference type="AlphaFoldDB" id="A0AAE1J0B6"/>
<dbReference type="PANTHER" id="PTHR33095">
    <property type="entry name" value="OS07G0619500 PROTEIN"/>
    <property type="match status" value="1"/>
</dbReference>
<comment type="caution">
    <text evidence="1">The sequence shown here is derived from an EMBL/GenBank/DDBJ whole genome shotgun (WGS) entry which is preliminary data.</text>
</comment>
<gene>
    <name evidence="1" type="ORF">QN277_003436</name>
</gene>
<dbReference type="PANTHER" id="PTHR33095:SF23">
    <property type="entry name" value="DUF1645 FAMILY PROTEIN"/>
    <property type="match status" value="1"/>
</dbReference>
<keyword evidence="2" id="KW-1185">Reference proteome</keyword>